<sequence>SMPRSSKNEKVEILIERKMHRMVEEFKNEKGLEKILNMSSEHFSRIFRNKLFVSSEERKIFRDTIYNLNDLVYYEKDFEHKKEE</sequence>
<reference evidence="1" key="1">
    <citation type="submission" date="2021-06" db="EMBL/GenBank/DDBJ databases">
        <authorList>
            <person name="Kallberg Y."/>
            <person name="Tangrot J."/>
            <person name="Rosling A."/>
        </authorList>
    </citation>
    <scope>NUCLEOTIDE SEQUENCE</scope>
    <source>
        <strain evidence="1">MA461A</strain>
    </source>
</reference>
<comment type="caution">
    <text evidence="1">The sequence shown here is derived from an EMBL/GenBank/DDBJ whole genome shotgun (WGS) entry which is preliminary data.</text>
</comment>
<evidence type="ECO:0000313" key="2">
    <source>
        <dbReference type="Proteomes" id="UP000789920"/>
    </source>
</evidence>
<proteinExistence type="predicted"/>
<feature type="non-terminal residue" evidence="1">
    <location>
        <position position="1"/>
    </location>
</feature>
<dbReference type="Proteomes" id="UP000789920">
    <property type="component" value="Unassembled WGS sequence"/>
</dbReference>
<organism evidence="1 2">
    <name type="scientific">Racocetra persica</name>
    <dbReference type="NCBI Taxonomy" id="160502"/>
    <lineage>
        <taxon>Eukaryota</taxon>
        <taxon>Fungi</taxon>
        <taxon>Fungi incertae sedis</taxon>
        <taxon>Mucoromycota</taxon>
        <taxon>Glomeromycotina</taxon>
        <taxon>Glomeromycetes</taxon>
        <taxon>Diversisporales</taxon>
        <taxon>Gigasporaceae</taxon>
        <taxon>Racocetra</taxon>
    </lineage>
</organism>
<evidence type="ECO:0000313" key="1">
    <source>
        <dbReference type="EMBL" id="CAG8838665.1"/>
    </source>
</evidence>
<name>A0ACA9SHK5_9GLOM</name>
<dbReference type="EMBL" id="CAJVQC010121237">
    <property type="protein sequence ID" value="CAG8838665.1"/>
    <property type="molecule type" value="Genomic_DNA"/>
</dbReference>
<gene>
    <name evidence="1" type="ORF">RPERSI_LOCUS30758</name>
</gene>
<keyword evidence="2" id="KW-1185">Reference proteome</keyword>
<protein>
    <submittedName>
        <fullName evidence="1">22738_t:CDS:1</fullName>
    </submittedName>
</protein>
<accession>A0ACA9SHK5</accession>